<dbReference type="Proteomes" id="UP000829517">
    <property type="component" value="Unassembled WGS sequence"/>
</dbReference>
<evidence type="ECO:0000313" key="9">
    <source>
        <dbReference type="Proteomes" id="UP000829517"/>
    </source>
</evidence>
<dbReference type="Pfam" id="PF07980">
    <property type="entry name" value="SusD_RagB"/>
    <property type="match status" value="1"/>
</dbReference>
<keyword evidence="3" id="KW-0732">Signal</keyword>
<dbReference type="Pfam" id="PF14322">
    <property type="entry name" value="SusD-like_3"/>
    <property type="match status" value="1"/>
</dbReference>
<dbReference type="EMBL" id="JAETXX010000001">
    <property type="protein sequence ID" value="MCF8713934.1"/>
    <property type="molecule type" value="Genomic_DNA"/>
</dbReference>
<keyword evidence="9" id="KW-1185">Reference proteome</keyword>
<organism evidence="8 9">
    <name type="scientific">Joostella atrarenae</name>
    <dbReference type="NCBI Taxonomy" id="679257"/>
    <lineage>
        <taxon>Bacteria</taxon>
        <taxon>Pseudomonadati</taxon>
        <taxon>Bacteroidota</taxon>
        <taxon>Flavobacteriia</taxon>
        <taxon>Flavobacteriales</taxon>
        <taxon>Flavobacteriaceae</taxon>
        <taxon>Joostella</taxon>
    </lineage>
</organism>
<feature type="domain" description="SusD-like N-terminal" evidence="7">
    <location>
        <begin position="22"/>
        <end position="207"/>
    </location>
</feature>
<dbReference type="InterPro" id="IPR011990">
    <property type="entry name" value="TPR-like_helical_dom_sf"/>
</dbReference>
<gene>
    <name evidence="8" type="ORF">JM658_03755</name>
</gene>
<keyword evidence="5" id="KW-0998">Cell outer membrane</keyword>
<evidence type="ECO:0000256" key="5">
    <source>
        <dbReference type="ARBA" id="ARBA00023237"/>
    </source>
</evidence>
<evidence type="ECO:0000256" key="4">
    <source>
        <dbReference type="ARBA" id="ARBA00023136"/>
    </source>
</evidence>
<accession>A0ABS9J0H4</accession>
<evidence type="ECO:0000256" key="3">
    <source>
        <dbReference type="ARBA" id="ARBA00022729"/>
    </source>
</evidence>
<protein>
    <submittedName>
        <fullName evidence="8">RagB/SusD family nutrient uptake outer membrane protein</fullName>
    </submittedName>
</protein>
<comment type="caution">
    <text evidence="8">The sequence shown here is derived from an EMBL/GenBank/DDBJ whole genome shotgun (WGS) entry which is preliminary data.</text>
</comment>
<evidence type="ECO:0000256" key="1">
    <source>
        <dbReference type="ARBA" id="ARBA00004442"/>
    </source>
</evidence>
<dbReference type="Gene3D" id="1.25.40.390">
    <property type="match status" value="1"/>
</dbReference>
<comment type="subcellular location">
    <subcellularLocation>
        <location evidence="1">Cell outer membrane</location>
    </subcellularLocation>
</comment>
<evidence type="ECO:0000259" key="7">
    <source>
        <dbReference type="Pfam" id="PF14322"/>
    </source>
</evidence>
<dbReference type="InterPro" id="IPR012944">
    <property type="entry name" value="SusD_RagB_dom"/>
</dbReference>
<proteinExistence type="inferred from homology"/>
<keyword evidence="4" id="KW-0472">Membrane</keyword>
<dbReference type="SUPFAM" id="SSF48452">
    <property type="entry name" value="TPR-like"/>
    <property type="match status" value="1"/>
</dbReference>
<name>A0ABS9J0H4_9FLAO</name>
<comment type="similarity">
    <text evidence="2">Belongs to the SusD family.</text>
</comment>
<evidence type="ECO:0000259" key="6">
    <source>
        <dbReference type="Pfam" id="PF07980"/>
    </source>
</evidence>
<evidence type="ECO:0000256" key="2">
    <source>
        <dbReference type="ARBA" id="ARBA00006275"/>
    </source>
</evidence>
<feature type="domain" description="RagB/SusD" evidence="6">
    <location>
        <begin position="320"/>
        <end position="442"/>
    </location>
</feature>
<evidence type="ECO:0000313" key="8">
    <source>
        <dbReference type="EMBL" id="MCF8713934.1"/>
    </source>
</evidence>
<reference evidence="8 9" key="1">
    <citation type="submission" date="2021-01" db="EMBL/GenBank/DDBJ databases">
        <title>Genome sequencing of Joostella atrarenae M1-2 (= KCTC 23194).</title>
        <authorList>
            <person name="Zakaria M.R."/>
            <person name="Lam M.Q."/>
            <person name="Chong C.S."/>
        </authorList>
    </citation>
    <scope>NUCLEOTIDE SEQUENCE [LARGE SCALE GENOMIC DNA]</scope>
    <source>
        <strain evidence="8 9">M1-2</strain>
    </source>
</reference>
<dbReference type="PROSITE" id="PS51257">
    <property type="entry name" value="PROKAR_LIPOPROTEIN"/>
    <property type="match status" value="1"/>
</dbReference>
<dbReference type="InterPro" id="IPR033985">
    <property type="entry name" value="SusD-like_N"/>
</dbReference>
<dbReference type="RefSeq" id="WP_236957892.1">
    <property type="nucleotide sequence ID" value="NZ_JAETXX010000001.1"/>
</dbReference>
<sequence length="475" mass="54021">MKKYFTNTILFLLGILSFSCSDYLDVQPEDKYLESQVYSSEDGVNNILNGVYLNLAENNLYGSQLTLSTVEVLGQRYNLSNSSHTWYNEGHYLYEETSAKSNFEGIWSSAYEAILNLNSLIEGLEKYSTLTEDKESIVKGEAIALRAMLHFDLLRLFGPIYSVNSEALSIPYYDQAKAESNPALPASEVIQNILNDLMVAEGLLAEDPIIENGVVEDINYPFYSLRNLRLNYYGVKALQGRVNLYAGNNQEALAASKSVIEATSSILPWTQPTDVISGENKDKVFSKEIIFAVQNLSLYGRQTNLFASSLTDSKILAPNTKRLEQVYESNENDYRYNPSWMVPLDGSKSYRTFFKYADVPDKEQSFRFMQPLIRKTEMYYIAAEATTDNTMALEYLNTVRYNRGLSDLEEGVDIEAEIQKEYMKEFYGEGQLFFYYKRKNIDAIPDGNSTSSSRTISMGEENYVIPIPDSETKFQ</sequence>